<reference evidence="3 4" key="1">
    <citation type="submission" date="2020-07" db="EMBL/GenBank/DDBJ databases">
        <title>Sequencing the genomes of 1000 actinobacteria strains.</title>
        <authorList>
            <person name="Klenk H.-P."/>
        </authorList>
    </citation>
    <scope>NUCLEOTIDE SEQUENCE [LARGE SCALE GENOMIC DNA]</scope>
    <source>
        <strain evidence="3 4">CXB654</strain>
    </source>
</reference>
<dbReference type="CDD" id="cd15482">
    <property type="entry name" value="Sialidase_non-viral"/>
    <property type="match status" value="1"/>
</dbReference>
<dbReference type="Proteomes" id="UP000589036">
    <property type="component" value="Unassembled WGS sequence"/>
</dbReference>
<evidence type="ECO:0008006" key="5">
    <source>
        <dbReference type="Google" id="ProtNLM"/>
    </source>
</evidence>
<evidence type="ECO:0000313" key="4">
    <source>
        <dbReference type="Proteomes" id="UP000589036"/>
    </source>
</evidence>
<organism evidence="3 4">
    <name type="scientific">Spinactinospora alkalitolerans</name>
    <dbReference type="NCBI Taxonomy" id="687207"/>
    <lineage>
        <taxon>Bacteria</taxon>
        <taxon>Bacillati</taxon>
        <taxon>Actinomycetota</taxon>
        <taxon>Actinomycetes</taxon>
        <taxon>Streptosporangiales</taxon>
        <taxon>Nocardiopsidaceae</taxon>
        <taxon>Spinactinospora</taxon>
    </lineage>
</organism>
<evidence type="ECO:0000313" key="3">
    <source>
        <dbReference type="EMBL" id="NYE45415.1"/>
    </source>
</evidence>
<evidence type="ECO:0000256" key="1">
    <source>
        <dbReference type="SAM" id="MobiDB-lite"/>
    </source>
</evidence>
<dbReference type="Gene3D" id="2.130.10.10">
    <property type="entry name" value="YVTN repeat-like/Quinoprotein amine dehydrogenase"/>
    <property type="match status" value="1"/>
</dbReference>
<proteinExistence type="predicted"/>
<name>A0A852TP81_9ACTN</name>
<gene>
    <name evidence="3" type="ORF">HDA32_000535</name>
</gene>
<feature type="compositionally biased region" description="Basic and acidic residues" evidence="1">
    <location>
        <begin position="356"/>
        <end position="365"/>
    </location>
</feature>
<sequence>MSRSRTLIGAATLAMLMTGVYALPAEAEGGGNNGLGPVAVSGESPFEACPGEPGAYTANAETEPWIAVNPLNPRNIAVAWQQDRMAGGSSRGIVVAASHDGGDSWESTPLPGFDPCALEEGDPSYRGTNPYLSFTADGALIASVTSIGDTYRVVTVRSDDGGRSWDEPVLLVDDPRDQAHDKQSTTADPDDPDRVYAVWNAMDIPAEEHTLLLARSDDGGRTWEEPRSVYRPEAPAGTVGAQILVQPDGSLLSVFFESDHAIGGPPSEDLPEKIRAIRSTDGGDTWSDPVTVADIELNIPLFPDTGEQLVAPGLVPDVAMDPKTGAVYAVWADAGISTSGSAIGISASTDGGRTWTESRRIDKTPDSPYGGTGQSFLPQVEVDRRGRVAVTYYDFRRDTPAPGVKTDVWAAVCDTGDCVTDDRSKWDESHIGGSYKGLEDTSRFFGGPFIGTYTSLATNSRGFLAAYTAPTGNPDNPQDIVVSGFRFRR</sequence>
<dbReference type="SUPFAM" id="SSF50939">
    <property type="entry name" value="Sialidases"/>
    <property type="match status" value="2"/>
</dbReference>
<keyword evidence="2" id="KW-0732">Signal</keyword>
<dbReference type="PANTHER" id="PTHR38792">
    <property type="entry name" value="BNR/ASP-BOX REPEAT DOMAIN PROTEIN (AFU_ORTHOLOGUE AFUA_7G06430)-RELATED"/>
    <property type="match status" value="1"/>
</dbReference>
<dbReference type="RefSeq" id="WP_179641644.1">
    <property type="nucleotide sequence ID" value="NZ_BAAAYY010000007.1"/>
</dbReference>
<dbReference type="InterPro" id="IPR015943">
    <property type="entry name" value="WD40/YVTN_repeat-like_dom_sf"/>
</dbReference>
<dbReference type="Gene3D" id="2.120.10.10">
    <property type="match status" value="1"/>
</dbReference>
<feature type="region of interest" description="Disordered" evidence="1">
    <location>
        <begin position="350"/>
        <end position="375"/>
    </location>
</feature>
<dbReference type="InterPro" id="IPR036278">
    <property type="entry name" value="Sialidase_sf"/>
</dbReference>
<comment type="caution">
    <text evidence="3">The sequence shown here is derived from an EMBL/GenBank/DDBJ whole genome shotgun (WGS) entry which is preliminary data.</text>
</comment>
<feature type="chain" id="PRO_5039525031" description="Exo-alpha-sialidase" evidence="2">
    <location>
        <begin position="23"/>
        <end position="489"/>
    </location>
</feature>
<dbReference type="PANTHER" id="PTHR38792:SF3">
    <property type="entry name" value="BNR_ASP-BOX REPEAT DOMAIN PROTEIN (AFU_ORTHOLOGUE AFUA_7G06430)-RELATED"/>
    <property type="match status" value="1"/>
</dbReference>
<feature type="region of interest" description="Disordered" evidence="1">
    <location>
        <begin position="164"/>
        <end position="193"/>
    </location>
</feature>
<keyword evidence="4" id="KW-1185">Reference proteome</keyword>
<dbReference type="EMBL" id="JACCCC010000001">
    <property type="protein sequence ID" value="NYE45415.1"/>
    <property type="molecule type" value="Genomic_DNA"/>
</dbReference>
<dbReference type="AlphaFoldDB" id="A0A852TP81"/>
<accession>A0A852TP81</accession>
<feature type="compositionally biased region" description="Basic and acidic residues" evidence="1">
    <location>
        <begin position="173"/>
        <end position="183"/>
    </location>
</feature>
<feature type="signal peptide" evidence="2">
    <location>
        <begin position="1"/>
        <end position="22"/>
    </location>
</feature>
<evidence type="ECO:0000256" key="2">
    <source>
        <dbReference type="SAM" id="SignalP"/>
    </source>
</evidence>
<protein>
    <recommendedName>
        <fullName evidence="5">Exo-alpha-sialidase</fullName>
    </recommendedName>
</protein>